<dbReference type="GO" id="GO:0016747">
    <property type="term" value="F:acyltransferase activity, transferring groups other than amino-acyl groups"/>
    <property type="evidence" value="ECO:0007669"/>
    <property type="project" value="InterPro"/>
</dbReference>
<dbReference type="InterPro" id="IPR000182">
    <property type="entry name" value="GNAT_dom"/>
</dbReference>
<accession>A0A0K2SL81</accession>
<reference evidence="3" key="1">
    <citation type="submission" date="2015-07" db="EMBL/GenBank/DDBJ databases">
        <title>Complete genome sequence and phylogenetic analysis of Limnochorda pilosa.</title>
        <authorList>
            <person name="Watanabe M."/>
            <person name="Kojima H."/>
            <person name="Fukui M."/>
        </authorList>
    </citation>
    <scope>NUCLEOTIDE SEQUENCE [LARGE SCALE GENOMIC DNA]</scope>
    <source>
        <strain evidence="3">HC45</strain>
    </source>
</reference>
<dbReference type="Pfam" id="PF00583">
    <property type="entry name" value="Acetyltransf_1"/>
    <property type="match status" value="1"/>
</dbReference>
<sequence>MEGLPPGYTVEAVEGEGFHEIFRQLRRRVFDERTAFEWRRVLTDDERRRLEDLEGRLAVPWRIRHQLLFKHGDEIAGWYFGVQESAVRYVMINTGLFPEHRRKGIYTALLHSLLPHLKGLGFQEIVSYHHATNTPVLIAKLKAGFVISAMEINDSFGLLVRLTYYTNPTRRAMMAVRTGEVEASEELRRHVGTGG</sequence>
<evidence type="ECO:0000313" key="2">
    <source>
        <dbReference type="EMBL" id="BAS27873.1"/>
    </source>
</evidence>
<feature type="domain" description="N-acetyltransferase" evidence="1">
    <location>
        <begin position="8"/>
        <end position="165"/>
    </location>
</feature>
<dbReference type="Gene3D" id="3.40.630.30">
    <property type="match status" value="1"/>
</dbReference>
<dbReference type="SUPFAM" id="SSF55729">
    <property type="entry name" value="Acyl-CoA N-acyltransferases (Nat)"/>
    <property type="match status" value="1"/>
</dbReference>
<organism evidence="2 3">
    <name type="scientific">Limnochorda pilosa</name>
    <dbReference type="NCBI Taxonomy" id="1555112"/>
    <lineage>
        <taxon>Bacteria</taxon>
        <taxon>Bacillati</taxon>
        <taxon>Bacillota</taxon>
        <taxon>Limnochordia</taxon>
        <taxon>Limnochordales</taxon>
        <taxon>Limnochordaceae</taxon>
        <taxon>Limnochorda</taxon>
    </lineage>
</organism>
<dbReference type="InterPro" id="IPR016181">
    <property type="entry name" value="Acyl_CoA_acyltransferase"/>
</dbReference>
<evidence type="ECO:0000313" key="3">
    <source>
        <dbReference type="Proteomes" id="UP000065807"/>
    </source>
</evidence>
<evidence type="ECO:0000259" key="1">
    <source>
        <dbReference type="PROSITE" id="PS51186"/>
    </source>
</evidence>
<dbReference type="KEGG" id="lpil:LIP_2032"/>
<keyword evidence="3" id="KW-1185">Reference proteome</keyword>
<dbReference type="Proteomes" id="UP000065807">
    <property type="component" value="Chromosome"/>
</dbReference>
<proteinExistence type="predicted"/>
<dbReference type="STRING" id="1555112.LIP_2032"/>
<gene>
    <name evidence="2" type="ORF">LIP_2032</name>
</gene>
<reference evidence="3" key="2">
    <citation type="journal article" date="2016" name="Int. J. Syst. Evol. Microbiol.">
        <title>Complete genome sequence and cell structure of Limnochorda pilosa, a Gram-negative spore-former within the phylum Firmicutes.</title>
        <authorList>
            <person name="Watanabe M."/>
            <person name="Kojima H."/>
            <person name="Fukui M."/>
        </authorList>
    </citation>
    <scope>NUCLEOTIDE SEQUENCE [LARGE SCALE GENOMIC DNA]</scope>
    <source>
        <strain evidence="3">HC45</strain>
    </source>
</reference>
<name>A0A0K2SL81_LIMPI</name>
<protein>
    <recommendedName>
        <fullName evidence="1">N-acetyltransferase domain-containing protein</fullName>
    </recommendedName>
</protein>
<dbReference type="EMBL" id="AP014924">
    <property type="protein sequence ID" value="BAS27873.1"/>
    <property type="molecule type" value="Genomic_DNA"/>
</dbReference>
<dbReference type="PROSITE" id="PS51186">
    <property type="entry name" value="GNAT"/>
    <property type="match status" value="1"/>
</dbReference>
<dbReference type="AlphaFoldDB" id="A0A0K2SL81"/>